<evidence type="ECO:0000313" key="2">
    <source>
        <dbReference type="Proteomes" id="UP000197138"/>
    </source>
</evidence>
<dbReference type="SUPFAM" id="SSF56112">
    <property type="entry name" value="Protein kinase-like (PK-like)"/>
    <property type="match status" value="1"/>
</dbReference>
<proteinExistence type="predicted"/>
<dbReference type="InterPro" id="IPR011009">
    <property type="entry name" value="Kinase-like_dom_sf"/>
</dbReference>
<dbReference type="AlphaFoldDB" id="A0A218WSG2"/>
<dbReference type="Gene3D" id="3.30.200.20">
    <property type="entry name" value="Phosphorylase Kinase, domain 1"/>
    <property type="match status" value="1"/>
</dbReference>
<accession>A0A218WSG2</accession>
<organism evidence="1 2">
    <name type="scientific">Punica granatum</name>
    <name type="common">Pomegranate</name>
    <dbReference type="NCBI Taxonomy" id="22663"/>
    <lineage>
        <taxon>Eukaryota</taxon>
        <taxon>Viridiplantae</taxon>
        <taxon>Streptophyta</taxon>
        <taxon>Embryophyta</taxon>
        <taxon>Tracheophyta</taxon>
        <taxon>Spermatophyta</taxon>
        <taxon>Magnoliopsida</taxon>
        <taxon>eudicotyledons</taxon>
        <taxon>Gunneridae</taxon>
        <taxon>Pentapetalae</taxon>
        <taxon>rosids</taxon>
        <taxon>malvids</taxon>
        <taxon>Myrtales</taxon>
        <taxon>Lythraceae</taxon>
        <taxon>Punica</taxon>
    </lineage>
</organism>
<evidence type="ECO:0000313" key="1">
    <source>
        <dbReference type="EMBL" id="OWM75573.1"/>
    </source>
</evidence>
<dbReference type="EMBL" id="MTKT01003240">
    <property type="protein sequence ID" value="OWM75573.1"/>
    <property type="molecule type" value="Genomic_DNA"/>
</dbReference>
<protein>
    <recommendedName>
        <fullName evidence="3">Protein kinase domain-containing protein</fullName>
    </recommendedName>
</protein>
<dbReference type="PANTHER" id="PTHR48010">
    <property type="entry name" value="OS05G0588300 PROTEIN"/>
    <property type="match status" value="1"/>
</dbReference>
<name>A0A218WSG2_PUNGR</name>
<dbReference type="Proteomes" id="UP000197138">
    <property type="component" value="Unassembled WGS sequence"/>
</dbReference>
<dbReference type="InterPro" id="IPR050994">
    <property type="entry name" value="At_inactive_RLKs"/>
</dbReference>
<sequence>MSLSLLNSPKSAKHLNSCFLRTVVTNSNWEDMLRASAEVLGKGLLATSYEAYLEDGPMIVVKMLKLAKVATTEFEKLIEQISSIRHKNVATLRAYLLNRRSQQSDVYSFRVLLLELMVRQFEPAQVMARRSQQSDVYSFGVILLELLVREFEPTPSDGQVRDFASWGQV</sequence>
<dbReference type="PANTHER" id="PTHR48010:SF76">
    <property type="entry name" value="INACTIVE RECEPTOR KINASE RLK902-RELATED"/>
    <property type="match status" value="1"/>
</dbReference>
<gene>
    <name evidence="1" type="ORF">CDL15_Pgr021737</name>
</gene>
<evidence type="ECO:0008006" key="3">
    <source>
        <dbReference type="Google" id="ProtNLM"/>
    </source>
</evidence>
<reference evidence="2" key="1">
    <citation type="journal article" date="2017" name="Plant J.">
        <title>The pomegranate (Punica granatum L.) genome and the genomics of punicalagin biosynthesis.</title>
        <authorList>
            <person name="Qin G."/>
            <person name="Xu C."/>
            <person name="Ming R."/>
            <person name="Tang H."/>
            <person name="Guyot R."/>
            <person name="Kramer E.M."/>
            <person name="Hu Y."/>
            <person name="Yi X."/>
            <person name="Qi Y."/>
            <person name="Xu X."/>
            <person name="Gao Z."/>
            <person name="Pan H."/>
            <person name="Jian J."/>
            <person name="Tian Y."/>
            <person name="Yue Z."/>
            <person name="Xu Y."/>
        </authorList>
    </citation>
    <scope>NUCLEOTIDE SEQUENCE [LARGE SCALE GENOMIC DNA]</scope>
    <source>
        <strain evidence="2">cv. Dabenzi</strain>
    </source>
</reference>
<comment type="caution">
    <text evidence="1">The sequence shown here is derived from an EMBL/GenBank/DDBJ whole genome shotgun (WGS) entry which is preliminary data.</text>
</comment>